<dbReference type="AlphaFoldDB" id="A0A484GGZ2"/>
<proteinExistence type="predicted"/>
<protein>
    <submittedName>
        <fullName evidence="1">Uncharacterized protein</fullName>
    </submittedName>
</protein>
<gene>
    <name evidence="1" type="ORF">DBR06_SOUSAS100410001</name>
</gene>
<name>A0A484GGZ2_SOUCH</name>
<sequence length="47" mass="5380">MEMAGANRGRVIKNCIVNMSAIVKNLPEEREKKNLDILTLLKLVRKK</sequence>
<evidence type="ECO:0000313" key="2">
    <source>
        <dbReference type="Proteomes" id="UP000295264"/>
    </source>
</evidence>
<reference evidence="1 2" key="1">
    <citation type="journal article" date="2018" name="Genomics">
        <title>Molecular footprints of inshore aquatic adaptation in Indo-Pacific humpback dolphin (Sousa chinensis).</title>
        <authorList>
            <person name="Ming Y."/>
            <person name="Jian J."/>
            <person name="Yu F."/>
            <person name="Yu X."/>
            <person name="Wang J."/>
            <person name="Liu W."/>
        </authorList>
    </citation>
    <scope>NUCLEOTIDE SEQUENCE [LARGE SCALE GENOMIC DNA]</scope>
    <source>
        <strain evidence="1">MY-2018</strain>
        <tissue evidence="1">Skin</tissue>
    </source>
</reference>
<dbReference type="Proteomes" id="UP000295264">
    <property type="component" value="Unassembled WGS sequence"/>
</dbReference>
<evidence type="ECO:0000313" key="1">
    <source>
        <dbReference type="EMBL" id="TEA34711.1"/>
    </source>
</evidence>
<keyword evidence="2" id="KW-1185">Reference proteome</keyword>
<comment type="caution">
    <text evidence="1">The sequence shown here is derived from an EMBL/GenBank/DDBJ whole genome shotgun (WGS) entry which is preliminary data.</text>
</comment>
<dbReference type="EMBL" id="QWLN02008712">
    <property type="protein sequence ID" value="TEA34711.1"/>
    <property type="molecule type" value="Genomic_DNA"/>
</dbReference>
<accession>A0A484GGZ2</accession>
<feature type="non-terminal residue" evidence="1">
    <location>
        <position position="47"/>
    </location>
</feature>
<organism evidence="1 2">
    <name type="scientific">Sousa chinensis</name>
    <name type="common">Indo-pacific humpbacked dolphin</name>
    <name type="synonym">Steno chinensis</name>
    <dbReference type="NCBI Taxonomy" id="103600"/>
    <lineage>
        <taxon>Eukaryota</taxon>
        <taxon>Metazoa</taxon>
        <taxon>Chordata</taxon>
        <taxon>Craniata</taxon>
        <taxon>Vertebrata</taxon>
        <taxon>Euteleostomi</taxon>
        <taxon>Mammalia</taxon>
        <taxon>Eutheria</taxon>
        <taxon>Laurasiatheria</taxon>
        <taxon>Artiodactyla</taxon>
        <taxon>Whippomorpha</taxon>
        <taxon>Cetacea</taxon>
        <taxon>Odontoceti</taxon>
        <taxon>Delphinidae</taxon>
        <taxon>Sousa</taxon>
    </lineage>
</organism>